<feature type="domain" description="Lipoyl-binding" evidence="9">
    <location>
        <begin position="76"/>
        <end position="152"/>
    </location>
</feature>
<dbReference type="Gene3D" id="2.40.50.100">
    <property type="match status" value="1"/>
</dbReference>
<sequence>MADHGDLMESVYRHAVGFANEVGGPIRRLKVTVGEVSLEAEWPAPGDPGPLVPHLADLNGHHAPAPPSEQPAAAAVSVVQSPMVGTFYRSPEPGAPPFVKEGDIITPGQQVGIVEAMKMMNPVQAVTGGRIAKVLAEDAGAVEYGQALFALEEG</sequence>
<keyword evidence="6 8" id="KW-0275">Fatty acid biosynthesis</keyword>
<dbReference type="GO" id="GO:0003989">
    <property type="term" value="F:acetyl-CoA carboxylase activity"/>
    <property type="evidence" value="ECO:0007669"/>
    <property type="project" value="InterPro"/>
</dbReference>
<evidence type="ECO:0000256" key="8">
    <source>
        <dbReference type="RuleBase" id="RU364072"/>
    </source>
</evidence>
<dbReference type="RefSeq" id="WP_113979749.1">
    <property type="nucleotide sequence ID" value="NZ_QMEY01000002.1"/>
</dbReference>
<dbReference type="CDD" id="cd06850">
    <property type="entry name" value="biotinyl_domain"/>
    <property type="match status" value="1"/>
</dbReference>
<evidence type="ECO:0000256" key="4">
    <source>
        <dbReference type="ARBA" id="ARBA00022832"/>
    </source>
</evidence>
<evidence type="ECO:0000256" key="1">
    <source>
        <dbReference type="ARBA" id="ARBA00005194"/>
    </source>
</evidence>
<dbReference type="InterPro" id="IPR001249">
    <property type="entry name" value="AcCoA_biotinCC"/>
</dbReference>
<evidence type="ECO:0000256" key="2">
    <source>
        <dbReference type="ARBA" id="ARBA00017562"/>
    </source>
</evidence>
<gene>
    <name evidence="10" type="ORF">DP939_06860</name>
</gene>
<dbReference type="OrthoDB" id="9811735at2"/>
<comment type="caution">
    <text evidence="10">The sequence shown here is derived from an EMBL/GenBank/DDBJ whole genome shotgun (WGS) entry which is preliminary data.</text>
</comment>
<dbReference type="PANTHER" id="PTHR45266">
    <property type="entry name" value="OXALOACETATE DECARBOXYLASE ALPHA CHAIN"/>
    <property type="match status" value="1"/>
</dbReference>
<reference evidence="10 11" key="1">
    <citation type="submission" date="2018-06" db="EMBL/GenBank/DDBJ databases">
        <title>Sphaerisporangium craniellae sp. nov., isolated from a marine sponge in the South China Sea.</title>
        <authorList>
            <person name="Li L."/>
        </authorList>
    </citation>
    <scope>NUCLEOTIDE SEQUENCE [LARGE SCALE GENOMIC DNA]</scope>
    <source>
        <strain evidence="10 11">LHW63015</strain>
    </source>
</reference>
<dbReference type="GO" id="GO:0006633">
    <property type="term" value="P:fatty acid biosynthetic process"/>
    <property type="evidence" value="ECO:0007669"/>
    <property type="project" value="UniProtKB-UniPathway"/>
</dbReference>
<dbReference type="Pfam" id="PF00364">
    <property type="entry name" value="Biotin_lipoyl"/>
    <property type="match status" value="1"/>
</dbReference>
<keyword evidence="11" id="KW-1185">Reference proteome</keyword>
<dbReference type="PROSITE" id="PS50968">
    <property type="entry name" value="BIOTINYL_LIPOYL"/>
    <property type="match status" value="1"/>
</dbReference>
<dbReference type="InterPro" id="IPR011053">
    <property type="entry name" value="Single_hybrid_motif"/>
</dbReference>
<evidence type="ECO:0000313" key="10">
    <source>
        <dbReference type="EMBL" id="RBQ20792.1"/>
    </source>
</evidence>
<dbReference type="AlphaFoldDB" id="A0A366M5S8"/>
<comment type="pathway">
    <text evidence="1 8">Lipid metabolism; fatty acid biosynthesis.</text>
</comment>
<dbReference type="InterPro" id="IPR000089">
    <property type="entry name" value="Biotin_lipoyl"/>
</dbReference>
<accession>A0A366M5S8</accession>
<evidence type="ECO:0000313" key="11">
    <source>
        <dbReference type="Proteomes" id="UP000253303"/>
    </source>
</evidence>
<protein>
    <recommendedName>
        <fullName evidence="2 8">Biotin carboxyl carrier protein of acetyl-CoA carboxylase</fullName>
    </recommendedName>
</protein>
<dbReference type="InterPro" id="IPR001882">
    <property type="entry name" value="Biotin_BS"/>
</dbReference>
<evidence type="ECO:0000256" key="7">
    <source>
        <dbReference type="ARBA" id="ARBA00023267"/>
    </source>
</evidence>
<organism evidence="10 11">
    <name type="scientific">Spongiactinospora rosea</name>
    <dbReference type="NCBI Taxonomy" id="2248750"/>
    <lineage>
        <taxon>Bacteria</taxon>
        <taxon>Bacillati</taxon>
        <taxon>Actinomycetota</taxon>
        <taxon>Actinomycetes</taxon>
        <taxon>Streptosporangiales</taxon>
        <taxon>Streptosporangiaceae</taxon>
        <taxon>Spongiactinospora</taxon>
    </lineage>
</organism>
<dbReference type="UniPathway" id="UPA00094"/>
<keyword evidence="7 8" id="KW-0092">Biotin</keyword>
<evidence type="ECO:0000259" key="9">
    <source>
        <dbReference type="PROSITE" id="PS50968"/>
    </source>
</evidence>
<keyword evidence="3 8" id="KW-0444">Lipid biosynthesis</keyword>
<dbReference type="PANTHER" id="PTHR45266:SF3">
    <property type="entry name" value="OXALOACETATE DECARBOXYLASE ALPHA CHAIN"/>
    <property type="match status" value="1"/>
</dbReference>
<evidence type="ECO:0000256" key="6">
    <source>
        <dbReference type="ARBA" id="ARBA00023160"/>
    </source>
</evidence>
<name>A0A366M5S8_9ACTN</name>
<evidence type="ECO:0000256" key="3">
    <source>
        <dbReference type="ARBA" id="ARBA00022516"/>
    </source>
</evidence>
<dbReference type="Proteomes" id="UP000253303">
    <property type="component" value="Unassembled WGS sequence"/>
</dbReference>
<evidence type="ECO:0000256" key="5">
    <source>
        <dbReference type="ARBA" id="ARBA00023098"/>
    </source>
</evidence>
<dbReference type="InterPro" id="IPR050709">
    <property type="entry name" value="Biotin_Carboxyl_Carrier/Decarb"/>
</dbReference>
<dbReference type="PRINTS" id="PR01071">
    <property type="entry name" value="ACOABIOTINCC"/>
</dbReference>
<dbReference type="GO" id="GO:0009317">
    <property type="term" value="C:acetyl-CoA carboxylase complex"/>
    <property type="evidence" value="ECO:0007669"/>
    <property type="project" value="InterPro"/>
</dbReference>
<proteinExistence type="predicted"/>
<dbReference type="PROSITE" id="PS00188">
    <property type="entry name" value="BIOTIN"/>
    <property type="match status" value="1"/>
</dbReference>
<keyword evidence="5 8" id="KW-0443">Lipid metabolism</keyword>
<dbReference type="EMBL" id="QMEY01000002">
    <property type="protein sequence ID" value="RBQ20792.1"/>
    <property type="molecule type" value="Genomic_DNA"/>
</dbReference>
<keyword evidence="4 8" id="KW-0276">Fatty acid metabolism</keyword>
<comment type="function">
    <text evidence="8">This protein is a component of the acetyl coenzyme A carboxylase complex; first, biotin carboxylase catalyzes the carboxylation of the carrier protein and then the transcarboxylase transfers the carboxyl group to form malonyl-CoA.</text>
</comment>
<dbReference type="SUPFAM" id="SSF51230">
    <property type="entry name" value="Single hybrid motif"/>
    <property type="match status" value="1"/>
</dbReference>